<protein>
    <submittedName>
        <fullName evidence="2">Uncharacterized protein</fullName>
    </submittedName>
</protein>
<feature type="compositionally biased region" description="Polar residues" evidence="1">
    <location>
        <begin position="87"/>
        <end position="99"/>
    </location>
</feature>
<evidence type="ECO:0000256" key="1">
    <source>
        <dbReference type="SAM" id="MobiDB-lite"/>
    </source>
</evidence>
<feature type="region of interest" description="Disordered" evidence="1">
    <location>
        <begin position="18"/>
        <end position="103"/>
    </location>
</feature>
<feature type="compositionally biased region" description="Polar residues" evidence="1">
    <location>
        <begin position="40"/>
        <end position="62"/>
    </location>
</feature>
<accession>J4U6L1</accession>
<proteinExistence type="predicted"/>
<dbReference type="Proteomes" id="UP000002748">
    <property type="component" value="Unassembled WGS sequence"/>
</dbReference>
<sequence length="165" mass="17786">MRRLQRVITEMLAQNERFNAPMLPPPTPLSASSSLAGQHSLPQTQATASQHPGLSSPASTTSALRSPAPRALQRAAPQPLNLRHSWDTNSNWSPAPSSARSEDVPPSVRAIIRKLVVLKAEINDKLWDLRRNMTAEGVEAVQTATADGIAALIADLRVLSTQFGL</sequence>
<dbReference type="GeneID" id="25989230"/>
<name>J4U6L1_TRIAS</name>
<evidence type="ECO:0000313" key="2">
    <source>
        <dbReference type="EMBL" id="EJT45805.1"/>
    </source>
</evidence>
<organism evidence="2 3">
    <name type="scientific">Trichosporon asahii var. asahii (strain ATCC 90039 / CBS 2479 / JCM 2466 / KCTC 7840 / NBRC 103889/ NCYC 2677 / UAMH 7654)</name>
    <name type="common">Yeast</name>
    <dbReference type="NCBI Taxonomy" id="1186058"/>
    <lineage>
        <taxon>Eukaryota</taxon>
        <taxon>Fungi</taxon>
        <taxon>Dikarya</taxon>
        <taxon>Basidiomycota</taxon>
        <taxon>Agaricomycotina</taxon>
        <taxon>Tremellomycetes</taxon>
        <taxon>Trichosporonales</taxon>
        <taxon>Trichosporonaceae</taxon>
        <taxon>Trichosporon</taxon>
    </lineage>
</organism>
<gene>
    <name evidence="2" type="ORF">A1Q1_05718</name>
</gene>
<evidence type="ECO:0000313" key="3">
    <source>
        <dbReference type="Proteomes" id="UP000002748"/>
    </source>
</evidence>
<dbReference type="AlphaFoldDB" id="J4U6L1"/>
<comment type="caution">
    <text evidence="2">The sequence shown here is derived from an EMBL/GenBank/DDBJ whole genome shotgun (WGS) entry which is preliminary data.</text>
</comment>
<dbReference type="VEuPathDB" id="FungiDB:A1Q1_05718"/>
<dbReference type="HOGENOM" id="CLU_1611967_0_0_1"/>
<dbReference type="KEGG" id="tasa:A1Q1_05718"/>
<feature type="compositionally biased region" description="Low complexity" evidence="1">
    <location>
        <begin position="63"/>
        <end position="80"/>
    </location>
</feature>
<reference evidence="2 3" key="1">
    <citation type="journal article" date="2012" name="Eukaryot. Cell">
        <title>Draft genome sequence of CBS 2479, the standard type strain of Trichosporon asahii.</title>
        <authorList>
            <person name="Yang R.Y."/>
            <person name="Li H.T."/>
            <person name="Zhu H."/>
            <person name="Zhou G.P."/>
            <person name="Wang M."/>
            <person name="Wang L."/>
        </authorList>
    </citation>
    <scope>NUCLEOTIDE SEQUENCE [LARGE SCALE GENOMIC DNA]</scope>
    <source>
        <strain evidence="3">ATCC 90039 / CBS 2479 / JCM 2466 / KCTC 7840 / NCYC 2677 / UAMH 7654</strain>
    </source>
</reference>
<dbReference type="EMBL" id="ALBS01000321">
    <property type="protein sequence ID" value="EJT45805.1"/>
    <property type="molecule type" value="Genomic_DNA"/>
</dbReference>
<dbReference type="RefSeq" id="XP_014176402.1">
    <property type="nucleotide sequence ID" value="XM_014320927.1"/>
</dbReference>